<keyword evidence="1" id="KW-0812">Transmembrane</keyword>
<dbReference type="Proteomes" id="UP001642483">
    <property type="component" value="Unassembled WGS sequence"/>
</dbReference>
<feature type="transmembrane region" description="Helical" evidence="1">
    <location>
        <begin position="51"/>
        <end position="70"/>
    </location>
</feature>
<comment type="caution">
    <text evidence="2">The sequence shown here is derived from an EMBL/GenBank/DDBJ whole genome shotgun (WGS) entry which is preliminary data.</text>
</comment>
<proteinExistence type="predicted"/>
<reference evidence="2 3" key="1">
    <citation type="submission" date="2024-02" db="EMBL/GenBank/DDBJ databases">
        <authorList>
            <person name="Daric V."/>
            <person name="Darras S."/>
        </authorList>
    </citation>
    <scope>NUCLEOTIDE SEQUENCE [LARGE SCALE GENOMIC DNA]</scope>
</reference>
<evidence type="ECO:0008006" key="4">
    <source>
        <dbReference type="Google" id="ProtNLM"/>
    </source>
</evidence>
<feature type="transmembrane region" description="Helical" evidence="1">
    <location>
        <begin position="172"/>
        <end position="194"/>
    </location>
</feature>
<keyword evidence="1" id="KW-0472">Membrane</keyword>
<dbReference type="EMBL" id="CAWYQH010000163">
    <property type="protein sequence ID" value="CAK8697145.1"/>
    <property type="molecule type" value="Genomic_DNA"/>
</dbReference>
<evidence type="ECO:0000313" key="2">
    <source>
        <dbReference type="EMBL" id="CAK8697145.1"/>
    </source>
</evidence>
<evidence type="ECO:0000313" key="3">
    <source>
        <dbReference type="Proteomes" id="UP001642483"/>
    </source>
</evidence>
<feature type="transmembrane region" description="Helical" evidence="1">
    <location>
        <begin position="261"/>
        <end position="283"/>
    </location>
</feature>
<evidence type="ECO:0000256" key="1">
    <source>
        <dbReference type="SAM" id="Phobius"/>
    </source>
</evidence>
<protein>
    <recommendedName>
        <fullName evidence="4">G-protein coupled receptors family 1 profile domain-containing protein</fullName>
    </recommendedName>
</protein>
<gene>
    <name evidence="2" type="ORF">CVLEPA_LOCUS30416</name>
</gene>
<sequence>MDLSILQANTFETMGDAEMEAKCGRNMEGSGFTEEIELKTKGPPERRPIEIIVIISILEFFEVFILVFILRTSWTGENNKKSFCHFIISLSVLKKCFILSAVIILAVNTIFLVRILLPLEYDDELCSLMLRITGATSYNVGMISVYLYLWVKQSHLHSSPVLRSSLPRWLPILSKVSLLLTLVAFVLPLVMVWSNGNVSSIYRDGYCYHKPSSLTLFPALMMGATILTQTAYAVLFYATLKIHEKANKIAANSKTQNSQKIAQRCLYFAVFAVITDCITLVAINVTGSRIPELHVHLFPKLDLFINLLCMLFCFSNLPSVMKKVVRLLTCGKINVGNEVDTVANRKSVTVPSLQPKTVVAQV</sequence>
<organism evidence="2 3">
    <name type="scientific">Clavelina lepadiformis</name>
    <name type="common">Light-bulb sea squirt</name>
    <name type="synonym">Ascidia lepadiformis</name>
    <dbReference type="NCBI Taxonomy" id="159417"/>
    <lineage>
        <taxon>Eukaryota</taxon>
        <taxon>Metazoa</taxon>
        <taxon>Chordata</taxon>
        <taxon>Tunicata</taxon>
        <taxon>Ascidiacea</taxon>
        <taxon>Aplousobranchia</taxon>
        <taxon>Clavelinidae</taxon>
        <taxon>Clavelina</taxon>
    </lineage>
</organism>
<accession>A0ABP0GZH4</accession>
<keyword evidence="1" id="KW-1133">Transmembrane helix</keyword>
<feature type="transmembrane region" description="Helical" evidence="1">
    <location>
        <begin position="303"/>
        <end position="321"/>
    </location>
</feature>
<feature type="transmembrane region" description="Helical" evidence="1">
    <location>
        <begin position="96"/>
        <end position="117"/>
    </location>
</feature>
<name>A0ABP0GZH4_CLALP</name>
<feature type="transmembrane region" description="Helical" evidence="1">
    <location>
        <begin position="129"/>
        <end position="151"/>
    </location>
</feature>
<keyword evidence="3" id="KW-1185">Reference proteome</keyword>
<feature type="transmembrane region" description="Helical" evidence="1">
    <location>
        <begin position="214"/>
        <end position="240"/>
    </location>
</feature>